<protein>
    <submittedName>
        <fullName evidence="1">Uncharacterized protein</fullName>
    </submittedName>
</protein>
<evidence type="ECO:0000313" key="2">
    <source>
        <dbReference type="Proteomes" id="UP000075763"/>
    </source>
</evidence>
<organism evidence="1 2">
    <name type="scientific">Pseudoalteromonas tetraodonis</name>
    <dbReference type="NCBI Taxonomy" id="43659"/>
    <lineage>
        <taxon>Bacteria</taxon>
        <taxon>Pseudomonadati</taxon>
        <taxon>Pseudomonadota</taxon>
        <taxon>Gammaproteobacteria</taxon>
        <taxon>Alteromonadales</taxon>
        <taxon>Pseudoalteromonadaceae</taxon>
        <taxon>Pseudoalteromonas</taxon>
    </lineage>
</organism>
<dbReference type="AlphaFoldDB" id="A0ABD4EKR9"/>
<gene>
    <name evidence="1" type="ORF">A2I96_17190</name>
</gene>
<proteinExistence type="predicted"/>
<reference evidence="1 2" key="1">
    <citation type="submission" date="2016-03" db="EMBL/GenBank/DDBJ databases">
        <authorList>
            <person name="Zhang H."/>
            <person name="Liu R."/>
            <person name="Wang M."/>
            <person name="Wang H."/>
            <person name="Wang L."/>
            <person name="Song L."/>
        </authorList>
    </citation>
    <scope>NUCLEOTIDE SEQUENCE [LARGE SCALE GENOMIC DNA]</scope>
    <source>
        <strain evidence="1 2">DSM 16099</strain>
    </source>
</reference>
<name>A0ABD4EKR9_9GAMM</name>
<dbReference type="Proteomes" id="UP000075763">
    <property type="component" value="Unassembled WGS sequence"/>
</dbReference>
<accession>A0ABD4EKR9</accession>
<evidence type="ECO:0000313" key="1">
    <source>
        <dbReference type="EMBL" id="KYL32752.1"/>
    </source>
</evidence>
<comment type="caution">
    <text evidence="1">The sequence shown here is derived from an EMBL/GenBank/DDBJ whole genome shotgun (WGS) entry which is preliminary data.</text>
</comment>
<dbReference type="EMBL" id="LVCN01000043">
    <property type="protein sequence ID" value="KYL32752.1"/>
    <property type="molecule type" value="Genomic_DNA"/>
</dbReference>
<sequence length="295" mass="33693">MLHLEFAVAPHEVTSLHHLSIIEARMGFEKGALLSRFPSGWFREVSEHLRRNVAENSIDRTTEKLRQIKNNKLVAFQREYVGNDWAHAAQNSHVQSPFHRMIEESLNGPPHLISSIEDLEEGDFVFATQYQRNAQSLANAAQALLNGAEKVTLYDPYFCPMKVGYLNTLKECMNLCRKADVEFHVFSEEDGKPDWQLRLDSLLALKEDLPANIRLFWYCVDDNGSGFLHSRGLFTSKGGLVYDRGFEEPSDLAQRVELTDVTPMPIGLLTEKARAFNTAQQYEQFTLVRDVWSSN</sequence>